<accession>A0AAV4JTL8</accession>
<comment type="caution">
    <text evidence="2">The sequence shown here is derived from an EMBL/GenBank/DDBJ whole genome shotgun (WGS) entry which is preliminary data.</text>
</comment>
<feature type="region of interest" description="Disordered" evidence="1">
    <location>
        <begin position="1"/>
        <end position="52"/>
    </location>
</feature>
<keyword evidence="3" id="KW-1185">Reference proteome</keyword>
<evidence type="ECO:0000313" key="3">
    <source>
        <dbReference type="Proteomes" id="UP000762676"/>
    </source>
</evidence>
<evidence type="ECO:0008006" key="4">
    <source>
        <dbReference type="Google" id="ProtNLM"/>
    </source>
</evidence>
<dbReference type="EMBL" id="BMAT01010356">
    <property type="protein sequence ID" value="GFS25070.1"/>
    <property type="molecule type" value="Genomic_DNA"/>
</dbReference>
<sequence length="90" mass="9681">MVDAKNHPGRILKTYLAQTPNLKKTPSADAKNPPISNSKSPPSTDAKNPTSANAKNSLVLKFHSILILQTNLSELQVAPGTGLKHKTQQQ</sequence>
<dbReference type="Proteomes" id="UP000762676">
    <property type="component" value="Unassembled WGS sequence"/>
</dbReference>
<protein>
    <recommendedName>
        <fullName evidence="4">DET1- and DDB1-associated protein 1</fullName>
    </recommendedName>
</protein>
<evidence type="ECO:0000256" key="1">
    <source>
        <dbReference type="SAM" id="MobiDB-lite"/>
    </source>
</evidence>
<evidence type="ECO:0000313" key="2">
    <source>
        <dbReference type="EMBL" id="GFS25070.1"/>
    </source>
</evidence>
<proteinExistence type="predicted"/>
<organism evidence="2 3">
    <name type="scientific">Elysia marginata</name>
    <dbReference type="NCBI Taxonomy" id="1093978"/>
    <lineage>
        <taxon>Eukaryota</taxon>
        <taxon>Metazoa</taxon>
        <taxon>Spiralia</taxon>
        <taxon>Lophotrochozoa</taxon>
        <taxon>Mollusca</taxon>
        <taxon>Gastropoda</taxon>
        <taxon>Heterobranchia</taxon>
        <taxon>Euthyneura</taxon>
        <taxon>Panpulmonata</taxon>
        <taxon>Sacoglossa</taxon>
        <taxon>Placobranchoidea</taxon>
        <taxon>Plakobranchidae</taxon>
        <taxon>Elysia</taxon>
    </lineage>
</organism>
<name>A0AAV4JTL8_9GAST</name>
<gene>
    <name evidence="2" type="ORF">ElyMa_005173800</name>
</gene>
<feature type="compositionally biased region" description="Low complexity" evidence="1">
    <location>
        <begin position="31"/>
        <end position="43"/>
    </location>
</feature>
<reference evidence="2 3" key="1">
    <citation type="journal article" date="2021" name="Elife">
        <title>Chloroplast acquisition without the gene transfer in kleptoplastic sea slugs, Plakobranchus ocellatus.</title>
        <authorList>
            <person name="Maeda T."/>
            <person name="Takahashi S."/>
            <person name="Yoshida T."/>
            <person name="Shimamura S."/>
            <person name="Takaki Y."/>
            <person name="Nagai Y."/>
            <person name="Toyoda A."/>
            <person name="Suzuki Y."/>
            <person name="Arimoto A."/>
            <person name="Ishii H."/>
            <person name="Satoh N."/>
            <person name="Nishiyama T."/>
            <person name="Hasebe M."/>
            <person name="Maruyama T."/>
            <person name="Minagawa J."/>
            <person name="Obokata J."/>
            <person name="Shigenobu S."/>
        </authorList>
    </citation>
    <scope>NUCLEOTIDE SEQUENCE [LARGE SCALE GENOMIC DNA]</scope>
</reference>
<dbReference type="AlphaFoldDB" id="A0AAV4JTL8"/>